<feature type="region of interest" description="Disordered" evidence="6">
    <location>
        <begin position="608"/>
        <end position="639"/>
    </location>
</feature>
<dbReference type="Pfam" id="PF23183">
    <property type="entry name" value="bHLH_NPAS4"/>
    <property type="match status" value="1"/>
</dbReference>
<evidence type="ECO:0000256" key="5">
    <source>
        <dbReference type="ARBA" id="ARBA00023242"/>
    </source>
</evidence>
<sequence length="639" mass="71707">MLPLADSVKDRLFQLQIMSLACIFIRKQRYLPHILGEPNGVPCPPSPHGRSINRHFDSCKALRGFLIMVTRQGKMLYISENASDYLGHSVEEIMSQGDSIYELVDPRDHTAVQAELLSGPPSVSMNARFPDERVFICRMNLSRTAKRQLQYHKFVLIEGRYLHPAEYYQALLTLTNPAVFIHPVFAGYCQPLINPENAEVLSSGNTSMFRSLHLMDMQFVHLDDIGLFHLGYTSSEDLEGDSWYRLVHPLDLPEISFKHRLLCQEKEGSVICLIRLQHFSGHWLWLHTVLAVRGNFVHQPQDGRRVRHLIHATYQLLSDLEAATLQANSWIYNIRSNYNEFCSKSTSPDEDPDNPPAGGSGPLPLERTVSIPPQMPMPSPIPLGPTKFPHPMALPPQVKCDQSEVFPPVPVRTHPMMMPLPPQPPPPLHNSNNQAIRVEIPCKNGGNLNDFNSHVVVSDIALNINSILTPDHSSPESSASQASIANSTKSHGGQLAELYRPLDKHLPVLETNELDDYLRDMERGSLFESSGASLGQPDSPLAASTAGQNPNLVRLLQQRFGGTAGYCHTELLMRHSDAKNESPPAQPPHQTIQRHHSIQVNYPRPEEEYTQHGGIHGDPFYPHHHHPRMQKRLGSWAGV</sequence>
<dbReference type="SMART" id="SM00091">
    <property type="entry name" value="PAS"/>
    <property type="match status" value="2"/>
</dbReference>
<keyword evidence="2" id="KW-0805">Transcription regulation</keyword>
<dbReference type="AlphaFoldDB" id="A0A914V572"/>
<dbReference type="PANTHER" id="PTHR23043">
    <property type="entry name" value="HYPOXIA-INDUCIBLE FACTOR 1 ALPHA"/>
    <property type="match status" value="1"/>
</dbReference>
<dbReference type="GO" id="GO:0010557">
    <property type="term" value="P:positive regulation of macromolecule biosynthetic process"/>
    <property type="evidence" value="ECO:0007669"/>
    <property type="project" value="UniProtKB-ARBA"/>
</dbReference>
<dbReference type="GO" id="GO:0005634">
    <property type="term" value="C:nucleus"/>
    <property type="evidence" value="ECO:0007669"/>
    <property type="project" value="UniProtKB-SubCell"/>
</dbReference>
<dbReference type="PROSITE" id="PS50112">
    <property type="entry name" value="PAS"/>
    <property type="match status" value="1"/>
</dbReference>
<keyword evidence="5" id="KW-0539">Nucleus</keyword>
<dbReference type="WBParaSite" id="PSAMB.scaffold1531size30390.g13706.t1">
    <property type="protein sequence ID" value="PSAMB.scaffold1531size30390.g13706.t1"/>
    <property type="gene ID" value="PSAMB.scaffold1531size30390.g13706"/>
</dbReference>
<dbReference type="InterPro" id="IPR035965">
    <property type="entry name" value="PAS-like_dom_sf"/>
</dbReference>
<evidence type="ECO:0000256" key="3">
    <source>
        <dbReference type="ARBA" id="ARBA00023125"/>
    </source>
</evidence>
<evidence type="ECO:0000256" key="6">
    <source>
        <dbReference type="SAM" id="MobiDB-lite"/>
    </source>
</evidence>
<evidence type="ECO:0000313" key="8">
    <source>
        <dbReference type="Proteomes" id="UP000887566"/>
    </source>
</evidence>
<dbReference type="InterPro" id="IPR056192">
    <property type="entry name" value="bHLH_NPAS4"/>
</dbReference>
<dbReference type="CDD" id="cd00130">
    <property type="entry name" value="PAS"/>
    <property type="match status" value="2"/>
</dbReference>
<keyword evidence="8" id="KW-1185">Reference proteome</keyword>
<evidence type="ECO:0000259" key="7">
    <source>
        <dbReference type="PROSITE" id="PS50112"/>
    </source>
</evidence>
<dbReference type="SUPFAM" id="SSF55785">
    <property type="entry name" value="PYP-like sensor domain (PAS domain)"/>
    <property type="match status" value="2"/>
</dbReference>
<feature type="region of interest" description="Disordered" evidence="6">
    <location>
        <begin position="343"/>
        <end position="369"/>
    </location>
</feature>
<dbReference type="GO" id="GO:0000981">
    <property type="term" value="F:DNA-binding transcription factor activity, RNA polymerase II-specific"/>
    <property type="evidence" value="ECO:0007669"/>
    <property type="project" value="TreeGrafter"/>
</dbReference>
<organism evidence="8 9">
    <name type="scientific">Plectus sambesii</name>
    <dbReference type="NCBI Taxonomy" id="2011161"/>
    <lineage>
        <taxon>Eukaryota</taxon>
        <taxon>Metazoa</taxon>
        <taxon>Ecdysozoa</taxon>
        <taxon>Nematoda</taxon>
        <taxon>Chromadorea</taxon>
        <taxon>Plectida</taxon>
        <taxon>Plectina</taxon>
        <taxon>Plectoidea</taxon>
        <taxon>Plectidae</taxon>
        <taxon>Plectus</taxon>
    </lineage>
</organism>
<comment type="subcellular location">
    <subcellularLocation>
        <location evidence="1">Nucleus</location>
    </subcellularLocation>
</comment>
<accession>A0A914V572</accession>
<keyword evidence="3" id="KW-0238">DNA-binding</keyword>
<evidence type="ECO:0000313" key="9">
    <source>
        <dbReference type="WBParaSite" id="PSAMB.scaffold1531size30390.g13706.t1"/>
    </source>
</evidence>
<evidence type="ECO:0000256" key="1">
    <source>
        <dbReference type="ARBA" id="ARBA00004123"/>
    </source>
</evidence>
<dbReference type="InterPro" id="IPR000014">
    <property type="entry name" value="PAS"/>
</dbReference>
<name>A0A914V572_9BILA</name>
<dbReference type="PANTHER" id="PTHR23043:SF39">
    <property type="entry name" value="DYSFUSION, ISOFORM D"/>
    <property type="match status" value="1"/>
</dbReference>
<feature type="domain" description="PAS" evidence="7">
    <location>
        <begin position="66"/>
        <end position="116"/>
    </location>
</feature>
<feature type="compositionally biased region" description="Basic residues" evidence="6">
    <location>
        <begin position="622"/>
        <end position="631"/>
    </location>
</feature>
<dbReference type="GO" id="GO:0000977">
    <property type="term" value="F:RNA polymerase II transcription regulatory region sequence-specific DNA binding"/>
    <property type="evidence" value="ECO:0007669"/>
    <property type="project" value="TreeGrafter"/>
</dbReference>
<dbReference type="Pfam" id="PF14598">
    <property type="entry name" value="PAS_11"/>
    <property type="match status" value="1"/>
</dbReference>
<evidence type="ECO:0000256" key="2">
    <source>
        <dbReference type="ARBA" id="ARBA00023015"/>
    </source>
</evidence>
<evidence type="ECO:0000256" key="4">
    <source>
        <dbReference type="ARBA" id="ARBA00023163"/>
    </source>
</evidence>
<dbReference type="Proteomes" id="UP000887566">
    <property type="component" value="Unplaced"/>
</dbReference>
<dbReference type="Gene3D" id="3.30.450.20">
    <property type="entry name" value="PAS domain"/>
    <property type="match status" value="2"/>
</dbReference>
<reference evidence="9" key="1">
    <citation type="submission" date="2022-11" db="UniProtKB">
        <authorList>
            <consortium name="WormBaseParasite"/>
        </authorList>
    </citation>
    <scope>IDENTIFICATION</scope>
</reference>
<protein>
    <submittedName>
        <fullName evidence="9">PAS domain-containing protein</fullName>
    </submittedName>
</protein>
<proteinExistence type="predicted"/>
<keyword evidence="4" id="KW-0804">Transcription</keyword>